<evidence type="ECO:0000256" key="4">
    <source>
        <dbReference type="ARBA" id="ARBA00022452"/>
    </source>
</evidence>
<dbReference type="SUPFAM" id="SSF56954">
    <property type="entry name" value="Outer membrane efflux proteins (OEP)"/>
    <property type="match status" value="1"/>
</dbReference>
<dbReference type="InterPro" id="IPR051906">
    <property type="entry name" value="TolC-like"/>
</dbReference>
<dbReference type="PANTHER" id="PTHR30026:SF23">
    <property type="entry name" value="TO APRF-PUTATIVE OUTER MEMBRANE EFFLUX PROTEIN OR SECRETED ALKALINE PHOSPHATASE-RELATED"/>
    <property type="match status" value="1"/>
</dbReference>
<dbReference type="GO" id="GO:1990281">
    <property type="term" value="C:efflux pump complex"/>
    <property type="evidence" value="ECO:0007669"/>
    <property type="project" value="TreeGrafter"/>
</dbReference>
<dbReference type="KEGG" id="lcre:Pla8534_11760"/>
<dbReference type="GO" id="GO:0009279">
    <property type="term" value="C:cell outer membrane"/>
    <property type="evidence" value="ECO:0007669"/>
    <property type="project" value="UniProtKB-SubCell"/>
</dbReference>
<evidence type="ECO:0000256" key="1">
    <source>
        <dbReference type="ARBA" id="ARBA00004442"/>
    </source>
</evidence>
<dbReference type="PANTHER" id="PTHR30026">
    <property type="entry name" value="OUTER MEMBRANE PROTEIN TOLC"/>
    <property type="match status" value="1"/>
</dbReference>
<dbReference type="InterPro" id="IPR003423">
    <property type="entry name" value="OMP_efflux"/>
</dbReference>
<dbReference type="Proteomes" id="UP000317648">
    <property type="component" value="Chromosome"/>
</dbReference>
<name>A0A518DNI4_9BACT</name>
<evidence type="ECO:0000256" key="2">
    <source>
        <dbReference type="ARBA" id="ARBA00007613"/>
    </source>
</evidence>
<accession>A0A518DNI4</accession>
<reference evidence="10 11" key="1">
    <citation type="submission" date="2019-02" db="EMBL/GenBank/DDBJ databases">
        <title>Deep-cultivation of Planctomycetes and their phenomic and genomic characterization uncovers novel biology.</title>
        <authorList>
            <person name="Wiegand S."/>
            <person name="Jogler M."/>
            <person name="Boedeker C."/>
            <person name="Pinto D."/>
            <person name="Vollmers J."/>
            <person name="Rivas-Marin E."/>
            <person name="Kohn T."/>
            <person name="Peeters S.H."/>
            <person name="Heuer A."/>
            <person name="Rast P."/>
            <person name="Oberbeckmann S."/>
            <person name="Bunk B."/>
            <person name="Jeske O."/>
            <person name="Meyerdierks A."/>
            <person name="Storesund J.E."/>
            <person name="Kallscheuer N."/>
            <person name="Luecker S."/>
            <person name="Lage O.M."/>
            <person name="Pohl T."/>
            <person name="Merkel B.J."/>
            <person name="Hornburger P."/>
            <person name="Mueller R.-W."/>
            <person name="Bruemmer F."/>
            <person name="Labrenz M."/>
            <person name="Spormann A.M."/>
            <person name="Op den Camp H."/>
            <person name="Overmann J."/>
            <person name="Amann R."/>
            <person name="Jetten M.S.M."/>
            <person name="Mascher T."/>
            <person name="Medema M.H."/>
            <person name="Devos D.P."/>
            <person name="Kaster A.-K."/>
            <person name="Ovreas L."/>
            <person name="Rohde M."/>
            <person name="Galperin M.Y."/>
            <person name="Jogler C."/>
        </authorList>
    </citation>
    <scope>NUCLEOTIDE SEQUENCE [LARGE SCALE GENOMIC DNA]</scope>
    <source>
        <strain evidence="10 11">Pla85_3_4</strain>
    </source>
</reference>
<evidence type="ECO:0000313" key="11">
    <source>
        <dbReference type="Proteomes" id="UP000317648"/>
    </source>
</evidence>
<keyword evidence="11" id="KW-1185">Reference proteome</keyword>
<dbReference type="EMBL" id="CP036433">
    <property type="protein sequence ID" value="QDU93396.1"/>
    <property type="molecule type" value="Genomic_DNA"/>
</dbReference>
<comment type="subcellular location">
    <subcellularLocation>
        <location evidence="1">Cell outer membrane</location>
    </subcellularLocation>
</comment>
<dbReference type="AlphaFoldDB" id="A0A518DNI4"/>
<proteinExistence type="inferred from homology"/>
<evidence type="ECO:0000313" key="10">
    <source>
        <dbReference type="EMBL" id="QDU93396.1"/>
    </source>
</evidence>
<keyword evidence="5" id="KW-0812">Transmembrane</keyword>
<evidence type="ECO:0000256" key="6">
    <source>
        <dbReference type="ARBA" id="ARBA00023136"/>
    </source>
</evidence>
<feature type="compositionally biased region" description="Polar residues" evidence="8">
    <location>
        <begin position="668"/>
        <end position="680"/>
    </location>
</feature>
<evidence type="ECO:0000256" key="7">
    <source>
        <dbReference type="ARBA" id="ARBA00023237"/>
    </source>
</evidence>
<dbReference type="PROSITE" id="PS51257">
    <property type="entry name" value="PROKAR_LIPOPROTEIN"/>
    <property type="match status" value="1"/>
</dbReference>
<keyword evidence="3" id="KW-0813">Transport</keyword>
<organism evidence="10 11">
    <name type="scientific">Lignipirellula cremea</name>
    <dbReference type="NCBI Taxonomy" id="2528010"/>
    <lineage>
        <taxon>Bacteria</taxon>
        <taxon>Pseudomonadati</taxon>
        <taxon>Planctomycetota</taxon>
        <taxon>Planctomycetia</taxon>
        <taxon>Pirellulales</taxon>
        <taxon>Pirellulaceae</taxon>
        <taxon>Lignipirellula</taxon>
    </lineage>
</organism>
<comment type="similarity">
    <text evidence="2">Belongs to the outer membrane factor (OMF) (TC 1.B.17) family.</text>
</comment>
<feature type="signal peptide" evidence="9">
    <location>
        <begin position="1"/>
        <end position="20"/>
    </location>
</feature>
<evidence type="ECO:0000256" key="5">
    <source>
        <dbReference type="ARBA" id="ARBA00022692"/>
    </source>
</evidence>
<dbReference type="RefSeq" id="WP_197443027.1">
    <property type="nucleotide sequence ID" value="NZ_CP036433.1"/>
</dbReference>
<dbReference type="GO" id="GO:0015288">
    <property type="term" value="F:porin activity"/>
    <property type="evidence" value="ECO:0007669"/>
    <property type="project" value="TreeGrafter"/>
</dbReference>
<protein>
    <submittedName>
        <fullName evidence="10">Outer membrane efflux protein</fullName>
    </submittedName>
</protein>
<feature type="chain" id="PRO_5021815766" evidence="9">
    <location>
        <begin position="21"/>
        <end position="765"/>
    </location>
</feature>
<keyword evidence="6" id="KW-0472">Membrane</keyword>
<dbReference type="GO" id="GO:0015562">
    <property type="term" value="F:efflux transmembrane transporter activity"/>
    <property type="evidence" value="ECO:0007669"/>
    <property type="project" value="InterPro"/>
</dbReference>
<dbReference type="Gene3D" id="1.20.1600.10">
    <property type="entry name" value="Outer membrane efflux proteins (OEP)"/>
    <property type="match status" value="1"/>
</dbReference>
<evidence type="ECO:0000256" key="8">
    <source>
        <dbReference type="SAM" id="MobiDB-lite"/>
    </source>
</evidence>
<keyword evidence="7" id="KW-0998">Cell outer membrane</keyword>
<feature type="region of interest" description="Disordered" evidence="8">
    <location>
        <begin position="738"/>
        <end position="765"/>
    </location>
</feature>
<feature type="region of interest" description="Disordered" evidence="8">
    <location>
        <begin position="666"/>
        <end position="713"/>
    </location>
</feature>
<evidence type="ECO:0000256" key="9">
    <source>
        <dbReference type="SAM" id="SignalP"/>
    </source>
</evidence>
<keyword evidence="9" id="KW-0732">Signal</keyword>
<keyword evidence="4" id="KW-1134">Transmembrane beta strand</keyword>
<evidence type="ECO:0000256" key="3">
    <source>
        <dbReference type="ARBA" id="ARBA00022448"/>
    </source>
</evidence>
<gene>
    <name evidence="10" type="ORF">Pla8534_11760</name>
</gene>
<dbReference type="Pfam" id="PF02321">
    <property type="entry name" value="OEP"/>
    <property type="match status" value="1"/>
</dbReference>
<sequence length="765" mass="84619" precursor="true">MSRQQRTVLALLLISQIALAGCRPIQPRYLHSDGDLSHYLDSATDLEYPDVEQEQLPDAAFSNAPLTISDPDFSNFWDVTLEEAVSIALQNSKVIRTTSNSLATNPSAARVPDGLQRSAETAPTVYDPAVFESSPQGVEAALSEFDAQIVGGMNGLGGAPIGRRNGVNQIVGGVVTHIPQNLNPAFAGLFGTQVLDQQQLNFNAEISKKTATGATFAIREISLYNSTNSRGVGVPSTWTSQLQVDAHLPLLRGRGTLINRIPTVIARTNTDIALADFEANVRNLVSDIENQYWNLHCSYRFLALQKKARDNALATWRIVETDTRRQAHEKARSRQQYFQFRAQVESALNDLQRNEHVLRYLMGLAVADGRVLRPIDDPTTARVDFDWTTVNAEALMRTPEVREQKWRIKQAELNLIAARNNLLPELNAYAQYEAFGLGDELIRASGSDRFPATGSTAVDEMLSGDYQNVRFGFEFFMPVGFRAELAGVRNAQLSLARDHARLEDLELNTSHQLGQAIRDLDTNYHLLETQFNRWRAAKDEVDNLRALFEGGLGSLDILLDAQIRITLAEQAYYQSLCDYQRSIAAVHYRKGSLLEYDNVYLAEGPWPAKAMWDALGHARRRDAAKYVNYGWSRPNVISQGQTSQMQNGASGEFLEGSFETEGAYETLGTPTPMMQPQGSGRQPEVIEAPQGEPQNGSKILYQGSLPKAPVPSLKAPQRSILNSAAAAPQQSTLQLVNHYEPIADSGNHEPVANSSNRQINWPAAK</sequence>